<dbReference type="Pfam" id="PF20036">
    <property type="entry name" value="Gp13-like"/>
    <property type="match status" value="1"/>
</dbReference>
<dbReference type="PATRIC" id="fig|219572.3.peg.714"/>
<dbReference type="InterPro" id="IPR045404">
    <property type="entry name" value="Gp13-like"/>
</dbReference>
<organism evidence="1 2">
    <name type="scientific">Pseudomonas antarctica</name>
    <dbReference type="NCBI Taxonomy" id="219572"/>
    <lineage>
        <taxon>Bacteria</taxon>
        <taxon>Pseudomonadati</taxon>
        <taxon>Pseudomonadota</taxon>
        <taxon>Gammaproteobacteria</taxon>
        <taxon>Pseudomonadales</taxon>
        <taxon>Pseudomonadaceae</taxon>
        <taxon>Pseudomonas</taxon>
    </lineage>
</organism>
<dbReference type="EMBL" id="CP015600">
    <property type="protein sequence ID" value="ANF84143.1"/>
    <property type="molecule type" value="Genomic_DNA"/>
</dbReference>
<dbReference type="RefSeq" id="WP_064450570.1">
    <property type="nucleotide sequence ID" value="NZ_CP015600.1"/>
</dbReference>
<reference evidence="1 2" key="1">
    <citation type="submission" date="2016-05" db="EMBL/GenBank/DDBJ databases">
        <title>Complete genome sequence of Pseudomonas antarctica PAMC 27494.</title>
        <authorList>
            <person name="Lee J."/>
        </authorList>
    </citation>
    <scope>NUCLEOTIDE SEQUENCE [LARGE SCALE GENOMIC DNA]</scope>
    <source>
        <strain evidence="1 2">PAMC 27494</strain>
    </source>
</reference>
<dbReference type="STRING" id="219572.A7J50_0699"/>
<gene>
    <name evidence="1" type="ORF">A7J50_0699</name>
</gene>
<dbReference type="Proteomes" id="UP000077829">
    <property type="component" value="Chromosome"/>
</dbReference>
<dbReference type="AlphaFoldDB" id="A0A172YV42"/>
<evidence type="ECO:0008006" key="3">
    <source>
        <dbReference type="Google" id="ProtNLM"/>
    </source>
</evidence>
<name>A0A172YV42_9PSED</name>
<sequence length="327" mass="35172">MSTTQLADIIEPAVFTDYIIQNTMEQTRLYQSGIIAANAVMQAQLKAGAHSFTVPFWRDLGNEEANITNDDPNDRAIPHKLGSGKQVVRKSFLHNSWSAMNLASEIAGSDALNRIQSRVTAYWDRQMQRRLIASLNGIKAANVANDGSDMVVNISGGTGNAAKFSANAVIDAAGTLGDQLNAVVAIGMHSDKYRDALKNDMIETIPDSKGGSIQTFRGLGIVVDDGLPVVDGNYTSVLFGMGAFGYALTAPNYAQGTEIENLPSAGRGAGQQILHSRVNIAMHPSGFSWLEGEVEGESPTIAELADPLHWQRILERKAVQLAFLVTK</sequence>
<protein>
    <recommendedName>
        <fullName evidence="3">Phage coat protein</fullName>
    </recommendedName>
</protein>
<proteinExistence type="predicted"/>
<evidence type="ECO:0000313" key="1">
    <source>
        <dbReference type="EMBL" id="ANF84143.1"/>
    </source>
</evidence>
<evidence type="ECO:0000313" key="2">
    <source>
        <dbReference type="Proteomes" id="UP000077829"/>
    </source>
</evidence>
<dbReference type="KEGG" id="panr:A7J50_0699"/>
<accession>A0A172YV42</accession>